<feature type="compositionally biased region" description="Basic and acidic residues" evidence="7">
    <location>
        <begin position="1"/>
        <end position="17"/>
    </location>
</feature>
<keyword evidence="6 8" id="KW-0472">Membrane</keyword>
<dbReference type="OMA" id="ANTACAF"/>
<evidence type="ECO:0000256" key="2">
    <source>
        <dbReference type="ARBA" id="ARBA00007015"/>
    </source>
</evidence>
<dbReference type="AlphaFoldDB" id="A4S0T2"/>
<comment type="subcellular location">
    <subcellularLocation>
        <location evidence="1">Membrane</location>
        <topology evidence="1">Multi-pass membrane protein</topology>
    </subcellularLocation>
</comment>
<dbReference type="PANTHER" id="PTHR31585:SF51">
    <property type="entry name" value="TRANSPORTER, PUTATIVE-RELATED"/>
    <property type="match status" value="1"/>
</dbReference>
<keyword evidence="5 8" id="KW-1133">Transmembrane helix</keyword>
<feature type="transmembrane region" description="Helical" evidence="8">
    <location>
        <begin position="501"/>
        <end position="524"/>
    </location>
</feature>
<keyword evidence="3" id="KW-0813">Transport</keyword>
<evidence type="ECO:0000256" key="8">
    <source>
        <dbReference type="SAM" id="Phobius"/>
    </source>
</evidence>
<evidence type="ECO:0000256" key="4">
    <source>
        <dbReference type="ARBA" id="ARBA00022692"/>
    </source>
</evidence>
<protein>
    <submittedName>
        <fullName evidence="9">FBT family transporter: folate/pteridine</fullName>
    </submittedName>
</protein>
<feature type="transmembrane region" description="Helical" evidence="8">
    <location>
        <begin position="47"/>
        <end position="66"/>
    </location>
</feature>
<dbReference type="OrthoDB" id="754047at2759"/>
<dbReference type="InterPro" id="IPR036259">
    <property type="entry name" value="MFS_trans_sf"/>
</dbReference>
<feature type="region of interest" description="Disordered" evidence="7">
    <location>
        <begin position="1"/>
        <end position="27"/>
    </location>
</feature>
<evidence type="ECO:0000313" key="10">
    <source>
        <dbReference type="Proteomes" id="UP000001568"/>
    </source>
</evidence>
<sequence>MATSKRDDDARGARVRADDDDPSSAASASARASCAPLSDVVAFHERLRGVFGWQLLAFVFSADFFVKGAAKHMISTTSLPYAQRYLKFSAQAFQRFEVLVSFPWMLKPFMGMVTDTTPVFGYRKRYYLATFAVTGLVAIIVLATKTFSSDDATWYTVFVLATNMLLAFGDSLAGARVFEAMSEVQRIGGDLMTYSWTVATVGSIFGTLLAYIGLSRGDYKLIFWLVTPFVAQFAFTTAYGLLPEERVGSDFNAHALAKKYWNVFVVTVTITLASVGVVSMQLVDAFETDLALCVSTCFGILLIMTGVVYAHLERDEACLLIYVAVDRVLGVNVRQAKTYWYTEGAKCVPDGPHFSYVFYSVTTFLFSLGAQMIGIWLFQKYLSRSKIRSVFLACALTKVIAKLGDIWIILRWNIAMGIDDRSAYVMGEGIIEGIAYVLTYMPANAVLSKIVDKEVSCTMYTLLAGVVNVASGVALTLGSASMTFVGIHTDLVHGHCNFDQLIPLLIVCGIILPLFSIPLIYVLIPDWCMHDDRSGSIEESVKAEEKK</sequence>
<dbReference type="STRING" id="436017.A4S0T2"/>
<name>A4S0T2_OSTLU</name>
<accession>A4S0T2</accession>
<feature type="transmembrane region" description="Helical" evidence="8">
    <location>
        <begin position="221"/>
        <end position="241"/>
    </location>
</feature>
<evidence type="ECO:0000256" key="6">
    <source>
        <dbReference type="ARBA" id="ARBA00023136"/>
    </source>
</evidence>
<feature type="transmembrane region" description="Helical" evidence="8">
    <location>
        <begin position="290"/>
        <end position="312"/>
    </location>
</feature>
<evidence type="ECO:0000256" key="7">
    <source>
        <dbReference type="SAM" id="MobiDB-lite"/>
    </source>
</evidence>
<dbReference type="Pfam" id="PF03092">
    <property type="entry name" value="BT1"/>
    <property type="match status" value="1"/>
</dbReference>
<dbReference type="InterPro" id="IPR039309">
    <property type="entry name" value="BT1"/>
</dbReference>
<dbReference type="Gramene" id="ABO97325">
    <property type="protein sequence ID" value="ABO97325"/>
    <property type="gene ID" value="OSTLU_32854"/>
</dbReference>
<evidence type="ECO:0000313" key="9">
    <source>
        <dbReference type="EMBL" id="ABO97325.1"/>
    </source>
</evidence>
<dbReference type="RefSeq" id="XP_001419032.1">
    <property type="nucleotide sequence ID" value="XM_001418995.1"/>
</dbReference>
<organism evidence="9 10">
    <name type="scientific">Ostreococcus lucimarinus (strain CCE9901)</name>
    <dbReference type="NCBI Taxonomy" id="436017"/>
    <lineage>
        <taxon>Eukaryota</taxon>
        <taxon>Viridiplantae</taxon>
        <taxon>Chlorophyta</taxon>
        <taxon>Mamiellophyceae</taxon>
        <taxon>Mamiellales</taxon>
        <taxon>Bathycoccaceae</taxon>
        <taxon>Ostreococcus</taxon>
    </lineage>
</organism>
<feature type="transmembrane region" description="Helical" evidence="8">
    <location>
        <begin position="155"/>
        <end position="174"/>
    </location>
</feature>
<dbReference type="GeneID" id="5002714"/>
<evidence type="ECO:0000256" key="5">
    <source>
        <dbReference type="ARBA" id="ARBA00022989"/>
    </source>
</evidence>
<dbReference type="SUPFAM" id="SSF103473">
    <property type="entry name" value="MFS general substrate transporter"/>
    <property type="match status" value="1"/>
</dbReference>
<feature type="transmembrane region" description="Helical" evidence="8">
    <location>
        <begin position="356"/>
        <end position="378"/>
    </location>
</feature>
<dbReference type="EMBL" id="CP000587">
    <property type="protein sequence ID" value="ABO97325.1"/>
    <property type="molecule type" value="Genomic_DNA"/>
</dbReference>
<feature type="transmembrane region" description="Helical" evidence="8">
    <location>
        <begin position="390"/>
        <end position="410"/>
    </location>
</feature>
<comment type="similarity">
    <text evidence="2">Belongs to the major facilitator superfamily. Folate-biopterin transporter (TC 2.A.71) family.</text>
</comment>
<evidence type="ECO:0000256" key="1">
    <source>
        <dbReference type="ARBA" id="ARBA00004141"/>
    </source>
</evidence>
<reference evidence="9 10" key="1">
    <citation type="journal article" date="2007" name="Proc. Natl. Acad. Sci. U.S.A.">
        <title>The tiny eukaryote Ostreococcus provides genomic insights into the paradox of plankton speciation.</title>
        <authorList>
            <person name="Palenik B."/>
            <person name="Grimwood J."/>
            <person name="Aerts A."/>
            <person name="Rouze P."/>
            <person name="Salamov A."/>
            <person name="Putnam N."/>
            <person name="Dupont C."/>
            <person name="Jorgensen R."/>
            <person name="Derelle E."/>
            <person name="Rombauts S."/>
            <person name="Zhou K."/>
            <person name="Otillar R."/>
            <person name="Merchant S.S."/>
            <person name="Podell S."/>
            <person name="Gaasterland T."/>
            <person name="Napoli C."/>
            <person name="Gendler K."/>
            <person name="Manuell A."/>
            <person name="Tai V."/>
            <person name="Vallon O."/>
            <person name="Piganeau G."/>
            <person name="Jancek S."/>
            <person name="Heijde M."/>
            <person name="Jabbari K."/>
            <person name="Bowler C."/>
            <person name="Lohr M."/>
            <person name="Robbens S."/>
            <person name="Werner G."/>
            <person name="Dubchak I."/>
            <person name="Pazour G.J."/>
            <person name="Ren Q."/>
            <person name="Paulsen I."/>
            <person name="Delwiche C."/>
            <person name="Schmutz J."/>
            <person name="Rokhsar D."/>
            <person name="Van de Peer Y."/>
            <person name="Moreau H."/>
            <person name="Grigoriev I.V."/>
        </authorList>
    </citation>
    <scope>NUCLEOTIDE SEQUENCE [LARGE SCALE GENOMIC DNA]</scope>
    <source>
        <strain evidence="9 10">CCE9901</strain>
    </source>
</reference>
<dbReference type="GO" id="GO:0016020">
    <property type="term" value="C:membrane"/>
    <property type="evidence" value="ECO:0007669"/>
    <property type="project" value="UniProtKB-SubCell"/>
</dbReference>
<evidence type="ECO:0000256" key="3">
    <source>
        <dbReference type="ARBA" id="ARBA00022448"/>
    </source>
</evidence>
<dbReference type="HOGENOM" id="CLU_027837_0_0_1"/>
<gene>
    <name evidence="9" type="ORF">OSTLU_32854</name>
</gene>
<feature type="transmembrane region" description="Helical" evidence="8">
    <location>
        <begin position="430"/>
        <end position="447"/>
    </location>
</feature>
<dbReference type="PANTHER" id="PTHR31585">
    <property type="entry name" value="FOLATE-BIOPTERIN TRANSPORTER 1, CHLOROPLASTIC"/>
    <property type="match status" value="1"/>
</dbReference>
<feature type="transmembrane region" description="Helical" evidence="8">
    <location>
        <begin position="261"/>
        <end position="283"/>
    </location>
</feature>
<keyword evidence="4 8" id="KW-0812">Transmembrane</keyword>
<feature type="transmembrane region" description="Helical" evidence="8">
    <location>
        <begin position="194"/>
        <end position="214"/>
    </location>
</feature>
<dbReference type="KEGG" id="olu:OSTLU_32854"/>
<feature type="transmembrane region" description="Helical" evidence="8">
    <location>
        <begin position="459"/>
        <end position="481"/>
    </location>
</feature>
<keyword evidence="10" id="KW-1185">Reference proteome</keyword>
<dbReference type="Proteomes" id="UP000001568">
    <property type="component" value="Chromosome 7"/>
</dbReference>
<feature type="transmembrane region" description="Helical" evidence="8">
    <location>
        <begin position="126"/>
        <end position="143"/>
    </location>
</feature>
<proteinExistence type="inferred from homology"/>